<evidence type="ECO:0008006" key="4">
    <source>
        <dbReference type="Google" id="ProtNLM"/>
    </source>
</evidence>
<organism evidence="2 3">
    <name type="scientific">Kipferlia bialata</name>
    <dbReference type="NCBI Taxonomy" id="797122"/>
    <lineage>
        <taxon>Eukaryota</taxon>
        <taxon>Metamonada</taxon>
        <taxon>Carpediemonas-like organisms</taxon>
        <taxon>Kipferlia</taxon>
    </lineage>
</organism>
<reference evidence="2 3" key="1">
    <citation type="journal article" date="2018" name="PLoS ONE">
        <title>The draft genome of Kipferlia bialata reveals reductive genome evolution in fornicate parasites.</title>
        <authorList>
            <person name="Tanifuji G."/>
            <person name="Takabayashi S."/>
            <person name="Kume K."/>
            <person name="Takagi M."/>
            <person name="Nakayama T."/>
            <person name="Kamikawa R."/>
            <person name="Inagaki Y."/>
            <person name="Hashimoto T."/>
        </authorList>
    </citation>
    <scope>NUCLEOTIDE SEQUENCE [LARGE SCALE GENOMIC DNA]</scope>
    <source>
        <strain evidence="2">NY0173</strain>
    </source>
</reference>
<evidence type="ECO:0000313" key="2">
    <source>
        <dbReference type="EMBL" id="GIQ81757.1"/>
    </source>
</evidence>
<keyword evidence="3" id="KW-1185">Reference proteome</keyword>
<keyword evidence="1" id="KW-0472">Membrane</keyword>
<dbReference type="Proteomes" id="UP000265618">
    <property type="component" value="Unassembled WGS sequence"/>
</dbReference>
<sequence>MVVSRFSLLQKHTSSAIDGAVLRLHSCVLTCLSLVALPLMLCVSPFCAVPPAAYGLWAGLRGKSEVSDKHTSYASSMSTRLTLAVLMGGASVLCAILLIVALFSAWVRYASVWWGLVLLCVSLPCIEGWALLSVAQGLTLLDAPQTV</sequence>
<name>A0A9K3CSR8_9EUKA</name>
<evidence type="ECO:0000256" key="1">
    <source>
        <dbReference type="SAM" id="Phobius"/>
    </source>
</evidence>
<proteinExistence type="predicted"/>
<dbReference type="AlphaFoldDB" id="A0A9K3CSR8"/>
<feature type="transmembrane region" description="Helical" evidence="1">
    <location>
        <begin position="81"/>
        <end position="106"/>
    </location>
</feature>
<dbReference type="EMBL" id="BDIP01000486">
    <property type="protein sequence ID" value="GIQ81757.1"/>
    <property type="molecule type" value="Genomic_DNA"/>
</dbReference>
<evidence type="ECO:0000313" key="3">
    <source>
        <dbReference type="Proteomes" id="UP000265618"/>
    </source>
</evidence>
<feature type="transmembrane region" description="Helical" evidence="1">
    <location>
        <begin position="20"/>
        <end position="37"/>
    </location>
</feature>
<accession>A0A9K3CSR8</accession>
<feature type="transmembrane region" description="Helical" evidence="1">
    <location>
        <begin position="112"/>
        <end position="132"/>
    </location>
</feature>
<keyword evidence="1" id="KW-1133">Transmembrane helix</keyword>
<comment type="caution">
    <text evidence="2">The sequence shown here is derived from an EMBL/GenBank/DDBJ whole genome shotgun (WGS) entry which is preliminary data.</text>
</comment>
<gene>
    <name evidence="2" type="ORF">KIPB_002768</name>
</gene>
<protein>
    <recommendedName>
        <fullName evidence="4">Transmembrane protein</fullName>
    </recommendedName>
</protein>
<keyword evidence="1" id="KW-0812">Transmembrane</keyword>